<dbReference type="SUPFAM" id="SSF53448">
    <property type="entry name" value="Nucleotide-diphospho-sugar transferases"/>
    <property type="match status" value="1"/>
</dbReference>
<dbReference type="eggNOG" id="COG1216">
    <property type="taxonomic scope" value="Bacteria"/>
</dbReference>
<accession>D1C9S9</accession>
<dbReference type="STRING" id="479434.Sthe_3172"/>
<gene>
    <name evidence="5" type="ordered locus">Sthe_3172</name>
</gene>
<dbReference type="KEGG" id="sti:Sthe_3172"/>
<dbReference type="RefSeq" id="WP_012873607.1">
    <property type="nucleotide sequence ID" value="NC_013524.1"/>
</dbReference>
<evidence type="ECO:0000259" key="4">
    <source>
        <dbReference type="Pfam" id="PF00535"/>
    </source>
</evidence>
<evidence type="ECO:0000256" key="2">
    <source>
        <dbReference type="ARBA" id="ARBA00022676"/>
    </source>
</evidence>
<dbReference type="HOGENOM" id="CLU_083829_0_0_0"/>
<feature type="domain" description="Glycosyltransferase 2-like" evidence="4">
    <location>
        <begin position="6"/>
        <end position="142"/>
    </location>
</feature>
<dbReference type="InterPro" id="IPR001173">
    <property type="entry name" value="Glyco_trans_2-like"/>
</dbReference>
<evidence type="ECO:0000256" key="3">
    <source>
        <dbReference type="ARBA" id="ARBA00022679"/>
    </source>
</evidence>
<dbReference type="InParanoid" id="D1C9S9"/>
<dbReference type="InterPro" id="IPR029044">
    <property type="entry name" value="Nucleotide-diphossugar_trans"/>
</dbReference>
<dbReference type="Pfam" id="PF00535">
    <property type="entry name" value="Glycos_transf_2"/>
    <property type="match status" value="1"/>
</dbReference>
<reference evidence="6" key="1">
    <citation type="submission" date="2009-11" db="EMBL/GenBank/DDBJ databases">
        <title>The complete chromosome 2 of Sphaerobacter thermophilus DSM 20745.</title>
        <authorList>
            <person name="Lucas S."/>
            <person name="Copeland A."/>
            <person name="Lapidus A."/>
            <person name="Glavina del Rio T."/>
            <person name="Dalin E."/>
            <person name="Tice H."/>
            <person name="Bruce D."/>
            <person name="Goodwin L."/>
            <person name="Pitluck S."/>
            <person name="Kyrpides N."/>
            <person name="Mavromatis K."/>
            <person name="Ivanova N."/>
            <person name="Mikhailova N."/>
            <person name="LaButti K.M."/>
            <person name="Clum A."/>
            <person name="Sun H.I."/>
            <person name="Brettin T."/>
            <person name="Detter J.C."/>
            <person name="Han C."/>
            <person name="Larimer F."/>
            <person name="Land M."/>
            <person name="Hauser L."/>
            <person name="Markowitz V."/>
            <person name="Cheng J.F."/>
            <person name="Hugenholtz P."/>
            <person name="Woyke T."/>
            <person name="Wu D."/>
            <person name="Steenblock K."/>
            <person name="Schneider S."/>
            <person name="Pukall R."/>
            <person name="Goeker M."/>
            <person name="Klenk H.P."/>
            <person name="Eisen J.A."/>
        </authorList>
    </citation>
    <scope>NUCLEOTIDE SEQUENCE [LARGE SCALE GENOMIC DNA]</scope>
    <source>
        <strain evidence="6">ATCC 49802 / DSM 20745 / S 6022</strain>
    </source>
</reference>
<dbReference type="CDD" id="cd00761">
    <property type="entry name" value="Glyco_tranf_GTA_type"/>
    <property type="match status" value="1"/>
</dbReference>
<dbReference type="Gene3D" id="3.90.550.10">
    <property type="entry name" value="Spore Coat Polysaccharide Biosynthesis Protein SpsA, Chain A"/>
    <property type="match status" value="1"/>
</dbReference>
<dbReference type="EMBL" id="CP001824">
    <property type="protein sequence ID" value="ACZ40572.1"/>
    <property type="molecule type" value="Genomic_DNA"/>
</dbReference>
<name>D1C9S9_SPHTD</name>
<organism evidence="5 6">
    <name type="scientific">Sphaerobacter thermophilus (strain ATCC 49802 / DSM 20745 / KCCM 41009 / NCIMB 13125 / S 6022)</name>
    <dbReference type="NCBI Taxonomy" id="479434"/>
    <lineage>
        <taxon>Bacteria</taxon>
        <taxon>Pseudomonadati</taxon>
        <taxon>Thermomicrobiota</taxon>
        <taxon>Thermomicrobia</taxon>
        <taxon>Sphaerobacterales</taxon>
        <taxon>Sphaerobacterineae</taxon>
        <taxon>Sphaerobacteraceae</taxon>
        <taxon>Sphaerobacter</taxon>
    </lineage>
</organism>
<dbReference type="CAZy" id="GT2">
    <property type="family name" value="Glycosyltransferase Family 2"/>
</dbReference>
<dbReference type="OrthoDB" id="9787979at2"/>
<comment type="similarity">
    <text evidence="1">Belongs to the glycosyltransferase 2 family.</text>
</comment>
<dbReference type="Proteomes" id="UP000002027">
    <property type="component" value="Chromosome 2"/>
</dbReference>
<keyword evidence="6" id="KW-1185">Reference proteome</keyword>
<evidence type="ECO:0000256" key="1">
    <source>
        <dbReference type="ARBA" id="ARBA00006739"/>
    </source>
</evidence>
<reference evidence="5 6" key="2">
    <citation type="journal article" date="2010" name="Stand. Genomic Sci.">
        <title>Complete genome sequence of Desulfohalobium retbaense type strain (HR(100)).</title>
        <authorList>
            <person name="Spring S."/>
            <person name="Nolan M."/>
            <person name="Lapidus A."/>
            <person name="Glavina Del Rio T."/>
            <person name="Copeland A."/>
            <person name="Tice H."/>
            <person name="Cheng J.F."/>
            <person name="Lucas S."/>
            <person name="Land M."/>
            <person name="Chen F."/>
            <person name="Bruce D."/>
            <person name="Goodwin L."/>
            <person name="Pitluck S."/>
            <person name="Ivanova N."/>
            <person name="Mavromatis K."/>
            <person name="Mikhailova N."/>
            <person name="Pati A."/>
            <person name="Chen A."/>
            <person name="Palaniappan K."/>
            <person name="Hauser L."/>
            <person name="Chang Y.J."/>
            <person name="Jeffries C.D."/>
            <person name="Munk C."/>
            <person name="Kiss H."/>
            <person name="Chain P."/>
            <person name="Han C."/>
            <person name="Brettin T."/>
            <person name="Detter J.C."/>
            <person name="Schuler E."/>
            <person name="Goker M."/>
            <person name="Rohde M."/>
            <person name="Bristow J."/>
            <person name="Eisen J.A."/>
            <person name="Markowitz V."/>
            <person name="Hugenholtz P."/>
            <person name="Kyrpides N.C."/>
            <person name="Klenk H.P."/>
        </authorList>
    </citation>
    <scope>NUCLEOTIDE SEQUENCE [LARGE SCALE GENOMIC DNA]</scope>
    <source>
        <strain evidence="6">ATCC 49802 / DSM 20745 / S 6022</strain>
    </source>
</reference>
<dbReference type="PANTHER" id="PTHR43179">
    <property type="entry name" value="RHAMNOSYLTRANSFERASE WBBL"/>
    <property type="match status" value="1"/>
</dbReference>
<evidence type="ECO:0000313" key="5">
    <source>
        <dbReference type="EMBL" id="ACZ40572.1"/>
    </source>
</evidence>
<proteinExistence type="inferred from homology"/>
<sequence>MATVDVLIPTRNRHESLAMTLAGVAAQTLSDLRVVVADQSDRPAIESPVIQSLLRVVAARGGEREYHHRPQVHGVAEQRDFLLHLASADAVLYLDDDVFMEPWVVEHLLTTLRAESCGFVGAFPAGLSHRDDVRPAQQIVEWWDGPVRPEVVDPGTPAWERWNLHRAANVYHAAQGLPPGVIRRYKVAWVAACILYDRAKLQAVGGFDFWRRLPRYHSGEEVLVQNLLMRRWGGCCILPSGTYSSEVPSTVLNAAGTVDGHALDLLPEMVARYAPLTGEGARGGA</sequence>
<protein>
    <submittedName>
        <fullName evidence="5">Glycosyl transferase family 2</fullName>
    </submittedName>
</protein>
<dbReference type="GO" id="GO:0016757">
    <property type="term" value="F:glycosyltransferase activity"/>
    <property type="evidence" value="ECO:0007669"/>
    <property type="project" value="UniProtKB-KW"/>
</dbReference>
<keyword evidence="2" id="KW-0328">Glycosyltransferase</keyword>
<dbReference type="AlphaFoldDB" id="D1C9S9"/>
<keyword evidence="3 5" id="KW-0808">Transferase</keyword>
<dbReference type="PANTHER" id="PTHR43179:SF12">
    <property type="entry name" value="GALACTOFURANOSYLTRANSFERASE GLFT2"/>
    <property type="match status" value="1"/>
</dbReference>
<evidence type="ECO:0000313" key="6">
    <source>
        <dbReference type="Proteomes" id="UP000002027"/>
    </source>
</evidence>